<dbReference type="KEGG" id="ppru:FDP22_22825"/>
<dbReference type="AlphaFoldDB" id="A0A5B8G5S1"/>
<dbReference type="EMBL" id="CP040822">
    <property type="protein sequence ID" value="QDL94712.1"/>
    <property type="molecule type" value="Genomic_DNA"/>
</dbReference>
<sequence>MKGKATNPATRKLITLDFEIIRNIIVNLLNNVAKLPFSWRACQSESRGFPPPAAPDRREICGRHEHRRGGVRGPGPRPSRRRPPGGPAARPGPARRRNTPEEGEETSRRDIPPDAPRGPHPSRRAVRFLRRRPPAPPAPQPRVAADRRIYAVGDVHGRSDLLLRLLETILADHTARTRAEAQAGSPARRLQLVLLGDYVDRGDHAREVLDMLATLRADTRDDGLVLLRGNHEAALLSFLGNPAGGAAWLTFGGRQTLGSYGITLGLHPQEADLATAAEALHAALGPHLGLLRETTLMHRSGDVIFAHAGIAPDLPLSAQPEQALLWGRSRFLEMPPPEGLVVVHGHYDAPEPVTGPGRICIDTGAYYTGRLTALRLDAEQALLHADAGGAR</sequence>
<keyword evidence="4" id="KW-1185">Reference proteome</keyword>
<dbReference type="InterPro" id="IPR006186">
    <property type="entry name" value="Ser/Thr-sp_prot-phosphatase"/>
</dbReference>
<feature type="region of interest" description="Disordered" evidence="1">
    <location>
        <begin position="43"/>
        <end position="143"/>
    </location>
</feature>
<protein>
    <submittedName>
        <fullName evidence="3">Serine/threonine protein phosphatase</fullName>
    </submittedName>
</protein>
<accession>A0A5B8G5S1</accession>
<evidence type="ECO:0000256" key="1">
    <source>
        <dbReference type="SAM" id="MobiDB-lite"/>
    </source>
</evidence>
<dbReference type="GO" id="GO:0008803">
    <property type="term" value="F:bis(5'-nucleosyl)-tetraphosphatase (symmetrical) activity"/>
    <property type="evidence" value="ECO:0007669"/>
    <property type="project" value="TreeGrafter"/>
</dbReference>
<dbReference type="Pfam" id="PF00149">
    <property type="entry name" value="Metallophos"/>
    <property type="match status" value="1"/>
</dbReference>
<evidence type="ECO:0000313" key="3">
    <source>
        <dbReference type="EMBL" id="QDL94712.1"/>
    </source>
</evidence>
<dbReference type="PANTHER" id="PTHR42850:SF4">
    <property type="entry name" value="ZINC-DEPENDENT ENDOPOLYPHOSPHATASE"/>
    <property type="match status" value="1"/>
</dbReference>
<reference evidence="3 4" key="1">
    <citation type="submission" date="2019-06" db="EMBL/GenBank/DDBJ databases">
        <title>Genome sequence of Rhodobacteraceae bacterium D4M1.</title>
        <authorList>
            <person name="Cao J."/>
        </authorList>
    </citation>
    <scope>NUCLEOTIDE SEQUENCE [LARGE SCALE GENOMIC DNA]</scope>
    <source>
        <strain evidence="3 4">D4M1</strain>
        <plasmid evidence="4">pd4m1d</plasmid>
    </source>
</reference>
<dbReference type="PANTHER" id="PTHR42850">
    <property type="entry name" value="METALLOPHOSPHOESTERASE"/>
    <property type="match status" value="1"/>
</dbReference>
<dbReference type="InterPro" id="IPR050126">
    <property type="entry name" value="Ap4A_hydrolase"/>
</dbReference>
<dbReference type="GO" id="GO:0005737">
    <property type="term" value="C:cytoplasm"/>
    <property type="evidence" value="ECO:0007669"/>
    <property type="project" value="TreeGrafter"/>
</dbReference>
<proteinExistence type="predicted"/>
<dbReference type="GO" id="GO:0110154">
    <property type="term" value="P:RNA decapping"/>
    <property type="evidence" value="ECO:0007669"/>
    <property type="project" value="TreeGrafter"/>
</dbReference>
<gene>
    <name evidence="3" type="ORF">FDP22_22825</name>
</gene>
<dbReference type="Gene3D" id="3.60.21.10">
    <property type="match status" value="1"/>
</dbReference>
<feature type="domain" description="Calcineurin-like phosphoesterase" evidence="2">
    <location>
        <begin position="148"/>
        <end position="251"/>
    </location>
</feature>
<dbReference type="GO" id="GO:0016791">
    <property type="term" value="F:phosphatase activity"/>
    <property type="evidence" value="ECO:0007669"/>
    <property type="project" value="TreeGrafter"/>
</dbReference>
<dbReference type="PRINTS" id="PR00114">
    <property type="entry name" value="STPHPHTASE"/>
</dbReference>
<name>A0A5B8G5S1_9RHOB</name>
<feature type="compositionally biased region" description="Basic residues" evidence="1">
    <location>
        <begin position="120"/>
        <end position="133"/>
    </location>
</feature>
<organism evidence="3 4">
    <name type="scientific">Paroceanicella profunda</name>
    <dbReference type="NCBI Taxonomy" id="2579971"/>
    <lineage>
        <taxon>Bacteria</taxon>
        <taxon>Pseudomonadati</taxon>
        <taxon>Pseudomonadota</taxon>
        <taxon>Alphaproteobacteria</taxon>
        <taxon>Rhodobacterales</taxon>
        <taxon>Paracoccaceae</taxon>
        <taxon>Paroceanicella</taxon>
    </lineage>
</organism>
<keyword evidence="3" id="KW-0614">Plasmid</keyword>
<evidence type="ECO:0000259" key="2">
    <source>
        <dbReference type="Pfam" id="PF00149"/>
    </source>
</evidence>
<dbReference type="InterPro" id="IPR029052">
    <property type="entry name" value="Metallo-depent_PP-like"/>
</dbReference>
<dbReference type="Proteomes" id="UP000305888">
    <property type="component" value="Plasmid pD4M1D"/>
</dbReference>
<evidence type="ECO:0000313" key="4">
    <source>
        <dbReference type="Proteomes" id="UP000305888"/>
    </source>
</evidence>
<geneLocation type="plasmid" evidence="4">
    <name>pd4m1d</name>
</geneLocation>
<dbReference type="InterPro" id="IPR004843">
    <property type="entry name" value="Calcineurin-like_PHP"/>
</dbReference>
<dbReference type="OrthoDB" id="9807890at2"/>
<dbReference type="SUPFAM" id="SSF56300">
    <property type="entry name" value="Metallo-dependent phosphatases"/>
    <property type="match status" value="1"/>
</dbReference>